<dbReference type="EMBL" id="CP136891">
    <property type="protein sequence ID" value="WOK98399.1"/>
    <property type="molecule type" value="Genomic_DNA"/>
</dbReference>
<dbReference type="CDD" id="cd00167">
    <property type="entry name" value="SANT"/>
    <property type="match status" value="1"/>
</dbReference>
<evidence type="ECO:0000313" key="1">
    <source>
        <dbReference type="EMBL" id="WOK98399.1"/>
    </source>
</evidence>
<reference evidence="1 2" key="1">
    <citation type="submission" date="2023-10" db="EMBL/GenBank/DDBJ databases">
        <title>Chromosome-scale genome assembly provides insights into flower coloration mechanisms of Canna indica.</title>
        <authorList>
            <person name="Li C."/>
        </authorList>
    </citation>
    <scope>NUCLEOTIDE SEQUENCE [LARGE SCALE GENOMIC DNA]</scope>
    <source>
        <tissue evidence="1">Flower</tissue>
    </source>
</reference>
<evidence type="ECO:0000313" key="2">
    <source>
        <dbReference type="Proteomes" id="UP001327560"/>
    </source>
</evidence>
<dbReference type="InterPro" id="IPR009057">
    <property type="entry name" value="Homeodomain-like_sf"/>
</dbReference>
<dbReference type="Gene3D" id="1.10.10.60">
    <property type="entry name" value="Homeodomain-like"/>
    <property type="match status" value="1"/>
</dbReference>
<dbReference type="SUPFAM" id="SSF46689">
    <property type="entry name" value="Homeodomain-like"/>
    <property type="match status" value="1"/>
</dbReference>
<proteinExistence type="predicted"/>
<dbReference type="PANTHER" id="PTHR14000">
    <property type="entry name" value="FINGER CCCH DOMAIN PROTEIN, PUTATIVE (DUF3755)-RELATED"/>
    <property type="match status" value="1"/>
</dbReference>
<dbReference type="InterPro" id="IPR001005">
    <property type="entry name" value="SANT/Myb"/>
</dbReference>
<dbReference type="PANTHER" id="PTHR14000:SF6">
    <property type="entry name" value="OS02G0631200 PROTEIN"/>
    <property type="match status" value="1"/>
</dbReference>
<dbReference type="Proteomes" id="UP001327560">
    <property type="component" value="Chromosome 2"/>
</dbReference>
<gene>
    <name evidence="1" type="ORF">Cni_G07110</name>
</gene>
<name>A0AAQ3JZS8_9LILI</name>
<dbReference type="AlphaFoldDB" id="A0AAQ3JZS8"/>
<protein>
    <submittedName>
        <fullName evidence="1">Uncharacterized protein</fullName>
    </submittedName>
</protein>
<sequence length="305" mass="33917">MAADSNMGSYQANIPSTFHHPLMVSFQSGAMDSLTGMISDDMRSLGGNSSMVGMLKSASSGMISHMSSATPIRYPAGTALHEPTPRFMHVSGSPAYWSPEEVEILHIGLVKHANEVGIRKYTKIASMLPQKTIRDVALRCQWMTHKENGKRRKIEEYYAAKKIKDMKDKTVGSASTVSIHMAPKSLATHHINILDQLPSEEMKRLLDENDGFLKEIERNLDTSLIEDNINLFYFVGNNVSKIENRINVMSTSMKLPGSMRQMPLLPLSVNYELLSSLIPHSGNVINSTPKNNHLQLDACFRPNMG</sequence>
<organism evidence="1 2">
    <name type="scientific">Canna indica</name>
    <name type="common">Indian-shot</name>
    <dbReference type="NCBI Taxonomy" id="4628"/>
    <lineage>
        <taxon>Eukaryota</taxon>
        <taxon>Viridiplantae</taxon>
        <taxon>Streptophyta</taxon>
        <taxon>Embryophyta</taxon>
        <taxon>Tracheophyta</taxon>
        <taxon>Spermatophyta</taxon>
        <taxon>Magnoliopsida</taxon>
        <taxon>Liliopsida</taxon>
        <taxon>Zingiberales</taxon>
        <taxon>Cannaceae</taxon>
        <taxon>Canna</taxon>
    </lineage>
</organism>
<accession>A0AAQ3JZS8</accession>
<keyword evidence="2" id="KW-1185">Reference proteome</keyword>